<feature type="site" description="Transition state stabilizer" evidence="7">
    <location>
        <position position="137"/>
    </location>
</feature>
<sequence>MADDLRIGQGWDIHRLVPGRRLVLGGVEIPFARGLLGHSDADVLLHAIVDALLGAIADADIGTHFSDTDPEWRDVASSRLLAGAAERARGAGWTIANIDATVVLEDPRIGPHRERMRAAIAAAAGVAVESVSVKAKTAEGLGVEGRGEAISAQAVVLVRRRGG</sequence>
<feature type="binding site" evidence="7">
    <location>
        <position position="12"/>
    </location>
    <ligand>
        <name>a divalent metal cation</name>
        <dbReference type="ChEBI" id="CHEBI:60240"/>
    </ligand>
</feature>
<gene>
    <name evidence="7" type="primary">ispF</name>
    <name evidence="10" type="ORF">FJY75_10020</name>
</gene>
<evidence type="ECO:0000256" key="3">
    <source>
        <dbReference type="ARBA" id="ARBA00012579"/>
    </source>
</evidence>
<dbReference type="Proteomes" id="UP000748308">
    <property type="component" value="Unassembled WGS sequence"/>
</dbReference>
<proteinExistence type="inferred from homology"/>
<dbReference type="Gene3D" id="3.30.1330.50">
    <property type="entry name" value="2-C-methyl-D-erythritol 2,4-cyclodiphosphate synthase"/>
    <property type="match status" value="1"/>
</dbReference>
<evidence type="ECO:0000256" key="8">
    <source>
        <dbReference type="RuleBase" id="RU004395"/>
    </source>
</evidence>
<evidence type="ECO:0000256" key="5">
    <source>
        <dbReference type="ARBA" id="ARBA00023229"/>
    </source>
</evidence>
<comment type="cofactor">
    <cofactor evidence="7">
        <name>a divalent metal cation</name>
        <dbReference type="ChEBI" id="CHEBI:60240"/>
    </cofactor>
    <text evidence="7">Binds 1 divalent metal cation per subunit.</text>
</comment>
<dbReference type="InterPro" id="IPR003526">
    <property type="entry name" value="MECDP_synthase"/>
</dbReference>
<dbReference type="EMBL" id="VGIY01000280">
    <property type="protein sequence ID" value="MBM3318170.1"/>
    <property type="molecule type" value="Genomic_DNA"/>
</dbReference>
<evidence type="ECO:0000256" key="4">
    <source>
        <dbReference type="ARBA" id="ARBA00022723"/>
    </source>
</evidence>
<comment type="caution">
    <text evidence="7">Lacks conserved residue(s) required for the propagation of feature annotation.</text>
</comment>
<evidence type="ECO:0000313" key="11">
    <source>
        <dbReference type="Proteomes" id="UP000748308"/>
    </source>
</evidence>
<feature type="binding site" evidence="7">
    <location>
        <begin position="60"/>
        <end position="62"/>
    </location>
    <ligand>
        <name>4-CDP-2-C-methyl-D-erythritol 2-phosphate</name>
        <dbReference type="ChEBI" id="CHEBI:57919"/>
    </ligand>
</feature>
<dbReference type="NCBIfam" id="TIGR00151">
    <property type="entry name" value="ispF"/>
    <property type="match status" value="1"/>
</dbReference>
<dbReference type="AlphaFoldDB" id="A0A937X9V1"/>
<dbReference type="CDD" id="cd00554">
    <property type="entry name" value="MECDP_synthase"/>
    <property type="match status" value="1"/>
</dbReference>
<comment type="pathway">
    <text evidence="2 7">Isoprenoid biosynthesis; isopentenyl diphosphate biosynthesis via DXP pathway; isopentenyl diphosphate from 1-deoxy-D-xylulose 5-phosphate: step 4/6.</text>
</comment>
<comment type="function">
    <text evidence="7">Involved in the biosynthesis of isopentenyl diphosphate (IPP) and dimethylallyl diphosphate (DMAPP), two major building blocks of isoprenoid compounds. Catalyzes the conversion of 4-diphosphocytidyl-2-C-methyl-D-erythritol 2-phosphate (CDP-ME2P) to 2-C-methyl-D-erythritol 2,4-cyclodiphosphate (ME-CPP) with a corresponding release of cytidine 5-monophosphate (CMP).</text>
</comment>
<comment type="caution">
    <text evidence="10">The sequence shown here is derived from an EMBL/GenBank/DDBJ whole genome shotgun (WGS) entry which is preliminary data.</text>
</comment>
<feature type="site" description="Transition state stabilizer" evidence="7">
    <location>
        <position position="38"/>
    </location>
</feature>
<dbReference type="FunFam" id="3.30.1330.50:FF:000003">
    <property type="entry name" value="2-C-methyl-D-erythritol 2,4-cyclodiphosphate synthase"/>
    <property type="match status" value="1"/>
</dbReference>
<dbReference type="SUPFAM" id="SSF69765">
    <property type="entry name" value="IpsF-like"/>
    <property type="match status" value="1"/>
</dbReference>
<evidence type="ECO:0000259" key="9">
    <source>
        <dbReference type="Pfam" id="PF02542"/>
    </source>
</evidence>
<reference evidence="10" key="1">
    <citation type="submission" date="2019-03" db="EMBL/GenBank/DDBJ databases">
        <title>Lake Tanganyika Metagenome-Assembled Genomes (MAGs).</title>
        <authorList>
            <person name="Tran P."/>
        </authorList>
    </citation>
    <scope>NUCLEOTIDE SEQUENCE</scope>
    <source>
        <strain evidence="10">M_DeepCast_400m_m2_100</strain>
    </source>
</reference>
<feature type="binding site" evidence="7">
    <location>
        <position position="14"/>
    </location>
    <ligand>
        <name>a divalent metal cation</name>
        <dbReference type="ChEBI" id="CHEBI:60240"/>
    </ligand>
</feature>
<comment type="subunit">
    <text evidence="7">Homotrimer.</text>
</comment>
<keyword evidence="5 7" id="KW-0414">Isoprene biosynthesis</keyword>
<dbReference type="PANTHER" id="PTHR43181">
    <property type="entry name" value="2-C-METHYL-D-ERYTHRITOL 2,4-CYCLODIPHOSPHATE SYNTHASE, CHLOROPLASTIC"/>
    <property type="match status" value="1"/>
</dbReference>
<dbReference type="GO" id="GO:0008685">
    <property type="term" value="F:2-C-methyl-D-erythritol 2,4-cyclodiphosphate synthase activity"/>
    <property type="evidence" value="ECO:0007669"/>
    <property type="project" value="UniProtKB-UniRule"/>
</dbReference>
<feature type="domain" description="2-C-methyl-D-erythritol 2,4-cyclodiphosphate synthase" evidence="9">
    <location>
        <begin position="5"/>
        <end position="158"/>
    </location>
</feature>
<comment type="similarity">
    <text evidence="7 8">Belongs to the IspF family.</text>
</comment>
<name>A0A937X9V1_UNCEI</name>
<evidence type="ECO:0000256" key="7">
    <source>
        <dbReference type="HAMAP-Rule" id="MF_00107"/>
    </source>
</evidence>
<dbReference type="GO" id="GO:0019288">
    <property type="term" value="P:isopentenyl diphosphate biosynthetic process, methylerythritol 4-phosphate pathway"/>
    <property type="evidence" value="ECO:0007669"/>
    <property type="project" value="UniProtKB-UniRule"/>
</dbReference>
<feature type="binding site" evidence="7">
    <location>
        <position position="146"/>
    </location>
    <ligand>
        <name>4-CDP-2-C-methyl-D-erythritol 2-phosphate</name>
        <dbReference type="ChEBI" id="CHEBI:57919"/>
    </ligand>
</feature>
<keyword evidence="4 7" id="KW-0479">Metal-binding</keyword>
<protein>
    <recommendedName>
        <fullName evidence="3 7">2-C-methyl-D-erythritol 2,4-cyclodiphosphate synthase</fullName>
        <shortName evidence="7">MECDP-synthase</shortName>
        <shortName evidence="7">MECPP-synthase</shortName>
        <shortName evidence="7">MECPS</shortName>
        <ecNumber evidence="3 7">4.6.1.12</ecNumber>
    </recommendedName>
</protein>
<organism evidence="10 11">
    <name type="scientific">Eiseniibacteriota bacterium</name>
    <dbReference type="NCBI Taxonomy" id="2212470"/>
    <lineage>
        <taxon>Bacteria</taxon>
        <taxon>Candidatus Eiseniibacteriota</taxon>
    </lineage>
</organism>
<dbReference type="HAMAP" id="MF_00107">
    <property type="entry name" value="IspF"/>
    <property type="match status" value="1"/>
</dbReference>
<dbReference type="EC" id="4.6.1.12" evidence="3 7"/>
<dbReference type="GO" id="GO:0016114">
    <property type="term" value="P:terpenoid biosynthetic process"/>
    <property type="evidence" value="ECO:0007669"/>
    <property type="project" value="InterPro"/>
</dbReference>
<evidence type="ECO:0000256" key="6">
    <source>
        <dbReference type="ARBA" id="ARBA00023239"/>
    </source>
</evidence>
<dbReference type="InterPro" id="IPR020555">
    <property type="entry name" value="MECDP_synthase_CS"/>
</dbReference>
<feature type="binding site" evidence="7">
    <location>
        <begin position="65"/>
        <end position="69"/>
    </location>
    <ligand>
        <name>4-CDP-2-C-methyl-D-erythritol 2-phosphate</name>
        <dbReference type="ChEBI" id="CHEBI:57919"/>
    </ligand>
</feature>
<accession>A0A937X9V1</accession>
<evidence type="ECO:0000256" key="2">
    <source>
        <dbReference type="ARBA" id="ARBA00004709"/>
    </source>
</evidence>
<dbReference type="PANTHER" id="PTHR43181:SF1">
    <property type="entry name" value="2-C-METHYL-D-ERYTHRITOL 2,4-CYCLODIPHOSPHATE SYNTHASE, CHLOROPLASTIC"/>
    <property type="match status" value="1"/>
</dbReference>
<dbReference type="GO" id="GO:0046872">
    <property type="term" value="F:metal ion binding"/>
    <property type="evidence" value="ECO:0007669"/>
    <property type="project" value="UniProtKB-KW"/>
</dbReference>
<feature type="binding site" evidence="7">
    <location>
        <begin position="12"/>
        <end position="14"/>
    </location>
    <ligand>
        <name>4-CDP-2-C-methyl-D-erythritol 2-phosphate</name>
        <dbReference type="ChEBI" id="CHEBI:57919"/>
    </ligand>
</feature>
<dbReference type="InterPro" id="IPR036571">
    <property type="entry name" value="MECDP_synthase_sf"/>
</dbReference>
<evidence type="ECO:0000256" key="1">
    <source>
        <dbReference type="ARBA" id="ARBA00000200"/>
    </source>
</evidence>
<evidence type="ECO:0000313" key="10">
    <source>
        <dbReference type="EMBL" id="MBM3318170.1"/>
    </source>
</evidence>
<keyword evidence="6 7" id="KW-0456">Lyase</keyword>
<comment type="catalytic activity">
    <reaction evidence="1 7 8">
        <text>4-CDP-2-C-methyl-D-erythritol 2-phosphate = 2-C-methyl-D-erythritol 2,4-cyclic diphosphate + CMP</text>
        <dbReference type="Rhea" id="RHEA:23864"/>
        <dbReference type="ChEBI" id="CHEBI:57919"/>
        <dbReference type="ChEBI" id="CHEBI:58483"/>
        <dbReference type="ChEBI" id="CHEBI:60377"/>
        <dbReference type="EC" id="4.6.1.12"/>
    </reaction>
</comment>
<dbReference type="PROSITE" id="PS01350">
    <property type="entry name" value="ISPF"/>
    <property type="match status" value="1"/>
</dbReference>
<dbReference type="Pfam" id="PF02542">
    <property type="entry name" value="YgbB"/>
    <property type="match status" value="1"/>
</dbReference>
<feature type="binding site" evidence="7">
    <location>
        <begin position="38"/>
        <end position="39"/>
    </location>
    <ligand>
        <name>4-CDP-2-C-methyl-D-erythritol 2-phosphate</name>
        <dbReference type="ChEBI" id="CHEBI:57919"/>
    </ligand>
</feature>
<feature type="binding site" evidence="7">
    <location>
        <position position="46"/>
    </location>
    <ligand>
        <name>a divalent metal cation</name>
        <dbReference type="ChEBI" id="CHEBI:60240"/>
    </ligand>
</feature>